<reference evidence="2 3" key="1">
    <citation type="submission" date="2020-12" db="EMBL/GenBank/DDBJ databases">
        <title>Concerted genomic and epigenomic changes stabilize Arabidopsis allopolyploids.</title>
        <authorList>
            <person name="Chen Z."/>
        </authorList>
    </citation>
    <scope>NUCLEOTIDE SEQUENCE [LARGE SCALE GENOMIC DNA]</scope>
    <source>
        <strain evidence="2">As9502</strain>
        <tissue evidence="2">Leaf</tissue>
    </source>
</reference>
<dbReference type="AlphaFoldDB" id="A0A8T1XW25"/>
<evidence type="ECO:0000313" key="2">
    <source>
        <dbReference type="EMBL" id="KAG7536727.1"/>
    </source>
</evidence>
<evidence type="ECO:0000313" key="3">
    <source>
        <dbReference type="Proteomes" id="UP000694251"/>
    </source>
</evidence>
<comment type="caution">
    <text evidence="2">The sequence shown here is derived from an EMBL/GenBank/DDBJ whole genome shotgun (WGS) entry which is preliminary data.</text>
</comment>
<feature type="region of interest" description="Disordered" evidence="1">
    <location>
        <begin position="88"/>
        <end position="119"/>
    </location>
</feature>
<organism evidence="2 3">
    <name type="scientific">Arabidopsis suecica</name>
    <name type="common">Swedish thale-cress</name>
    <name type="synonym">Cardaminopsis suecica</name>
    <dbReference type="NCBI Taxonomy" id="45249"/>
    <lineage>
        <taxon>Eukaryota</taxon>
        <taxon>Viridiplantae</taxon>
        <taxon>Streptophyta</taxon>
        <taxon>Embryophyta</taxon>
        <taxon>Tracheophyta</taxon>
        <taxon>Spermatophyta</taxon>
        <taxon>Magnoliopsida</taxon>
        <taxon>eudicotyledons</taxon>
        <taxon>Gunneridae</taxon>
        <taxon>Pentapetalae</taxon>
        <taxon>rosids</taxon>
        <taxon>malvids</taxon>
        <taxon>Brassicales</taxon>
        <taxon>Brassicaceae</taxon>
        <taxon>Camelineae</taxon>
        <taxon>Arabidopsis</taxon>
    </lineage>
</organism>
<feature type="compositionally biased region" description="Basic residues" evidence="1">
    <location>
        <begin position="108"/>
        <end position="119"/>
    </location>
</feature>
<evidence type="ECO:0000256" key="1">
    <source>
        <dbReference type="SAM" id="MobiDB-lite"/>
    </source>
</evidence>
<gene>
    <name evidence="2" type="ORF">ISN44_As13g006570</name>
</gene>
<feature type="non-terminal residue" evidence="2">
    <location>
        <position position="1"/>
    </location>
</feature>
<protein>
    <submittedName>
        <fullName evidence="2">Uncharacterized protein</fullName>
    </submittedName>
</protein>
<sequence length="119" mass="13181">GLVVEKGGSIDPHLGSIDPEFLVDHFLTDEGWIDRSPPGIDRSRVSGSFGFIVTIGIDRSTPWIDRSPAPGDLLYRFSIVLAPNRLNHAQDAPNPARAPITCKGLKTQPKRRKRRTLTR</sequence>
<dbReference type="EMBL" id="JAEFBJ010000013">
    <property type="protein sequence ID" value="KAG7536727.1"/>
    <property type="molecule type" value="Genomic_DNA"/>
</dbReference>
<keyword evidence="3" id="KW-1185">Reference proteome</keyword>
<name>A0A8T1XW25_ARASU</name>
<proteinExistence type="predicted"/>
<accession>A0A8T1XW25</accession>
<dbReference type="Proteomes" id="UP000694251">
    <property type="component" value="Chromosome 13"/>
</dbReference>